<dbReference type="EMBL" id="VGLS01000014">
    <property type="protein sequence ID" value="MBM3222377.1"/>
    <property type="molecule type" value="Genomic_DNA"/>
</dbReference>
<dbReference type="Gene3D" id="2.40.110.10">
    <property type="entry name" value="Butyryl-CoA Dehydrogenase, subunit A, domain 2"/>
    <property type="match status" value="1"/>
</dbReference>
<dbReference type="PANTHER" id="PTHR48083:SF5">
    <property type="entry name" value="NRGC PROTEIN"/>
    <property type="match status" value="1"/>
</dbReference>
<dbReference type="Gene3D" id="1.20.140.10">
    <property type="entry name" value="Butyryl-CoA Dehydrogenase, subunit A, domain 3"/>
    <property type="match status" value="1"/>
</dbReference>
<dbReference type="PANTHER" id="PTHR48083">
    <property type="entry name" value="MEDIUM-CHAIN SPECIFIC ACYL-COA DEHYDROGENASE, MITOCHONDRIAL-RELATED"/>
    <property type="match status" value="1"/>
</dbReference>
<dbReference type="GO" id="GO:0003995">
    <property type="term" value="F:acyl-CoA dehydrogenase activity"/>
    <property type="evidence" value="ECO:0007669"/>
    <property type="project" value="TreeGrafter"/>
</dbReference>
<dbReference type="Gene3D" id="1.10.540.10">
    <property type="entry name" value="Acyl-CoA dehydrogenase/oxidase, N-terminal domain"/>
    <property type="match status" value="1"/>
</dbReference>
<proteinExistence type="predicted"/>
<dbReference type="InterPro" id="IPR046373">
    <property type="entry name" value="Acyl-CoA_Oxase/DH_mid-dom_sf"/>
</dbReference>
<dbReference type="InterPro" id="IPR037069">
    <property type="entry name" value="AcylCoA_DH/ox_N_sf"/>
</dbReference>
<keyword evidence="1" id="KW-0560">Oxidoreductase</keyword>
<accession>A0A937VWU7</accession>
<dbReference type="InterPro" id="IPR009100">
    <property type="entry name" value="AcylCoA_DH/oxidase_NM_dom_sf"/>
</dbReference>
<feature type="domain" description="Acyl-CoA dehydrogenase C-terminal" evidence="3">
    <location>
        <begin position="242"/>
        <end position="375"/>
    </location>
</feature>
<organism evidence="4 5">
    <name type="scientific">Tectimicrobiota bacterium</name>
    <dbReference type="NCBI Taxonomy" id="2528274"/>
    <lineage>
        <taxon>Bacteria</taxon>
        <taxon>Pseudomonadati</taxon>
        <taxon>Nitrospinota/Tectimicrobiota group</taxon>
        <taxon>Candidatus Tectimicrobiota</taxon>
    </lineage>
</organism>
<dbReference type="PIRSF" id="PIRSF016578">
    <property type="entry name" value="HsaA"/>
    <property type="match status" value="1"/>
</dbReference>
<sequence length="393" mass="42190">MESERSMRTQPMAAADRETTRRRLLEAVADIRPTLEAHRDESEEGGRLADASVDAFRQTGLYGLKLPAVLGGFEADPLLQIDVIEAVSRIHPTAGWNLFIGGTGIGLAGAFLPETTIAQVFAQGDIPLAAGVLRPWGQATPVSGGYMVSGRWPFASGIRNATWFCGGAAAPDGTTRMIFVPVTQVTVHDNWQVMGLQGTGSCDVSIEQLFVPQAWTWVAWENPQRGGPLYRLGRPAFLAAEHAACALGIARLALDTIIALAQRKQRGLTPTTAPTIAQRAAFQRDLAEADLKLRAARAILVAIYDEVWATASAGRALTPQQHIETRSATCYTTDVAVEVATLAFRYGGGEANYLASQLQRCLRDVHGAAQHQLVSNDAYEEHAQGLLGFASTS</sequence>
<feature type="region of interest" description="Disordered" evidence="2">
    <location>
        <begin position="1"/>
        <end position="20"/>
    </location>
</feature>
<dbReference type="Proteomes" id="UP000712673">
    <property type="component" value="Unassembled WGS sequence"/>
</dbReference>
<evidence type="ECO:0000256" key="1">
    <source>
        <dbReference type="ARBA" id="ARBA00023002"/>
    </source>
</evidence>
<dbReference type="GO" id="GO:0005737">
    <property type="term" value="C:cytoplasm"/>
    <property type="evidence" value="ECO:0007669"/>
    <property type="project" value="TreeGrafter"/>
</dbReference>
<evidence type="ECO:0000313" key="5">
    <source>
        <dbReference type="Proteomes" id="UP000712673"/>
    </source>
</evidence>
<protein>
    <recommendedName>
        <fullName evidence="3">Acyl-CoA dehydrogenase C-terminal domain-containing protein</fullName>
    </recommendedName>
</protein>
<dbReference type="SUPFAM" id="SSF47203">
    <property type="entry name" value="Acyl-CoA dehydrogenase C-terminal domain-like"/>
    <property type="match status" value="1"/>
</dbReference>
<dbReference type="InterPro" id="IPR050741">
    <property type="entry name" value="Acyl-CoA_dehydrogenase"/>
</dbReference>
<dbReference type="GO" id="GO:0050660">
    <property type="term" value="F:flavin adenine dinucleotide binding"/>
    <property type="evidence" value="ECO:0007669"/>
    <property type="project" value="InterPro"/>
</dbReference>
<dbReference type="InterPro" id="IPR036250">
    <property type="entry name" value="AcylCo_DH-like_C"/>
</dbReference>
<dbReference type="SUPFAM" id="SSF56645">
    <property type="entry name" value="Acyl-CoA dehydrogenase NM domain-like"/>
    <property type="match status" value="1"/>
</dbReference>
<dbReference type="AlphaFoldDB" id="A0A937VWU7"/>
<evidence type="ECO:0000256" key="2">
    <source>
        <dbReference type="SAM" id="MobiDB-lite"/>
    </source>
</evidence>
<reference evidence="4" key="1">
    <citation type="submission" date="2019-03" db="EMBL/GenBank/DDBJ databases">
        <title>Lake Tanganyika Metagenome-Assembled Genomes (MAGs).</title>
        <authorList>
            <person name="Tran P."/>
        </authorList>
    </citation>
    <scope>NUCLEOTIDE SEQUENCE</scope>
    <source>
        <strain evidence="4">K_DeepCast_65m_m2_066</strain>
    </source>
</reference>
<dbReference type="GO" id="GO:0033539">
    <property type="term" value="P:fatty acid beta-oxidation using acyl-CoA dehydrogenase"/>
    <property type="evidence" value="ECO:0007669"/>
    <property type="project" value="TreeGrafter"/>
</dbReference>
<evidence type="ECO:0000259" key="3">
    <source>
        <dbReference type="Pfam" id="PF08028"/>
    </source>
</evidence>
<name>A0A937VWU7_UNCTE</name>
<dbReference type="InterPro" id="IPR013107">
    <property type="entry name" value="Acyl-CoA_DH_C"/>
</dbReference>
<gene>
    <name evidence="4" type="ORF">FJZ47_01030</name>
</gene>
<evidence type="ECO:0000313" key="4">
    <source>
        <dbReference type="EMBL" id="MBM3222377.1"/>
    </source>
</evidence>
<comment type="caution">
    <text evidence="4">The sequence shown here is derived from an EMBL/GenBank/DDBJ whole genome shotgun (WGS) entry which is preliminary data.</text>
</comment>
<dbReference type="Pfam" id="PF08028">
    <property type="entry name" value="Acyl-CoA_dh_2"/>
    <property type="match status" value="1"/>
</dbReference>